<keyword evidence="2" id="KW-0812">Transmembrane</keyword>
<feature type="compositionally biased region" description="Polar residues" evidence="1">
    <location>
        <begin position="466"/>
        <end position="484"/>
    </location>
</feature>
<feature type="compositionally biased region" description="Acidic residues" evidence="1">
    <location>
        <begin position="521"/>
        <end position="538"/>
    </location>
</feature>
<keyword evidence="2" id="KW-0472">Membrane</keyword>
<feature type="region of interest" description="Disordered" evidence="1">
    <location>
        <begin position="374"/>
        <end position="449"/>
    </location>
</feature>
<proteinExistence type="predicted"/>
<dbReference type="InterPro" id="IPR026505">
    <property type="entry name" value="Solute_c_fam_35_mem_F3/F4"/>
</dbReference>
<sequence length="728" mass="78692">MPRPASQASQGWTALDEDARSPQPRPNRHKGQLTKLPGGNKALGAFVLSLVAYTLQTECAQYVQQALNYRKPFLSLYLGHSAFTVLFPAHLAILCYSTRYPLSHYLHLISQNLRWQLRTPSAPLPRQGPDAVRRRLSIASGRGVETDAGRDDGAAATMPEWNQVDLEDGDARLKLHTGARSLGAWLEDRIGFDAIRLLGLLAILTLGITVPALSWYSAVPMTSMADITAIYNTFSVWALVFSVWFLGEKWQKRKVFSVLLACFGVVVVAYGGAEHRKQPKELDPVYGKPDAPASNATLLAAETMLRRAAFAALVPLAPRAGADGETQAETPKFSNPMLGNLLALVGAVTMAAYEMAFKLIGTLPDEEKQRDLYSAVGSAQRRRSRSYLEHHGSRAADQAGMEGQGLLDETRRATVKKDQADDVQRHVLGESEDGANDDDDETADIKDGSARDRLSHLLAGERSSIWNHSASSDGDPYSSYQTMTPPAELAADGDVGSADVKKDEGADSNGVRVQARAVQYGDDESDVTESELDEGEAEEIQHGAHRLHRNPSYASTKRQSRHHASAADYHDAVCGDDGDGDDGGQPDRGKSSRDIHRDTSIPPPLPFGLHANLMTSGIGLVTLCCLWLGLPAAHYLGWERFELPPNLWTVFSIGVVVTCGIFFNAAFMILLSLWGPVLASVSCLLTTVLVEIADVLLGRELKLASVLGCALVAAGFGVLVGGGREGLH</sequence>
<feature type="domain" description="EamA" evidence="3">
    <location>
        <begin position="184"/>
        <end position="269"/>
    </location>
</feature>
<feature type="transmembrane region" description="Helical" evidence="2">
    <location>
        <begin position="703"/>
        <end position="722"/>
    </location>
</feature>
<dbReference type="HOGENOM" id="CLU_025401_1_0_1"/>
<dbReference type="GO" id="GO:0016020">
    <property type="term" value="C:membrane"/>
    <property type="evidence" value="ECO:0007669"/>
    <property type="project" value="InterPro"/>
</dbReference>
<dbReference type="PANTHER" id="PTHR19346">
    <property type="entry name" value="SUGAR PHOSPHATE TRANSPORTER DOMAIN-CONTAINING PROTEIN"/>
    <property type="match status" value="1"/>
</dbReference>
<feature type="compositionally biased region" description="Basic and acidic residues" evidence="1">
    <location>
        <begin position="585"/>
        <end position="597"/>
    </location>
</feature>
<evidence type="ECO:0000256" key="2">
    <source>
        <dbReference type="SAM" id="Phobius"/>
    </source>
</evidence>
<feature type="transmembrane region" description="Helical" evidence="2">
    <location>
        <begin position="254"/>
        <end position="273"/>
    </location>
</feature>
<dbReference type="PANTHER" id="PTHR19346:SF4">
    <property type="entry name" value="SUGAR PHOSPHATE TRANSPORTER DOMAIN-CONTAINING PROTEIN"/>
    <property type="match status" value="1"/>
</dbReference>
<dbReference type="GeneID" id="19319278"/>
<dbReference type="InterPro" id="IPR000620">
    <property type="entry name" value="EamA_dom"/>
</dbReference>
<feature type="transmembrane region" description="Helical" evidence="2">
    <location>
        <begin position="197"/>
        <end position="217"/>
    </location>
</feature>
<feature type="compositionally biased region" description="Basic and acidic residues" evidence="1">
    <location>
        <begin position="408"/>
        <end position="429"/>
    </location>
</feature>
<dbReference type="InterPro" id="IPR037185">
    <property type="entry name" value="EmrE-like"/>
</dbReference>
<feature type="transmembrane region" description="Helical" evidence="2">
    <location>
        <begin position="650"/>
        <end position="670"/>
    </location>
</feature>
<feature type="compositionally biased region" description="Acidic residues" evidence="1">
    <location>
        <begin position="430"/>
        <end position="442"/>
    </location>
</feature>
<gene>
    <name evidence="4" type="ORF">PFL1_05181</name>
</gene>
<feature type="transmembrane region" description="Helical" evidence="2">
    <location>
        <begin position="607"/>
        <end position="630"/>
    </location>
</feature>
<feature type="transmembrane region" description="Helical" evidence="2">
    <location>
        <begin position="229"/>
        <end position="247"/>
    </location>
</feature>
<dbReference type="EMBL" id="KE361640">
    <property type="protein sequence ID" value="EPQ27258.1"/>
    <property type="molecule type" value="Genomic_DNA"/>
</dbReference>
<dbReference type="Proteomes" id="UP000053664">
    <property type="component" value="Unassembled WGS sequence"/>
</dbReference>
<evidence type="ECO:0000313" key="4">
    <source>
        <dbReference type="EMBL" id="EPQ27258.1"/>
    </source>
</evidence>
<evidence type="ECO:0000259" key="3">
    <source>
        <dbReference type="Pfam" id="PF00892"/>
    </source>
</evidence>
<feature type="region of interest" description="Disordered" evidence="1">
    <location>
        <begin position="466"/>
        <end position="597"/>
    </location>
</feature>
<dbReference type="RefSeq" id="XP_007880901.1">
    <property type="nucleotide sequence ID" value="XM_007882710.1"/>
</dbReference>
<dbReference type="SUPFAM" id="SSF103481">
    <property type="entry name" value="Multidrug resistance efflux transporter EmrE"/>
    <property type="match status" value="1"/>
</dbReference>
<dbReference type="eggNOG" id="ENOG502RZIB">
    <property type="taxonomic scope" value="Eukaryota"/>
</dbReference>
<organism evidence="4 5">
    <name type="scientific">Pseudozyma flocculosa PF-1</name>
    <dbReference type="NCBI Taxonomy" id="1277687"/>
    <lineage>
        <taxon>Eukaryota</taxon>
        <taxon>Fungi</taxon>
        <taxon>Dikarya</taxon>
        <taxon>Basidiomycota</taxon>
        <taxon>Ustilaginomycotina</taxon>
        <taxon>Ustilaginomycetes</taxon>
        <taxon>Ustilaginales</taxon>
        <taxon>Ustilaginaceae</taxon>
        <taxon>Pseudozyma</taxon>
    </lineage>
</organism>
<protein>
    <recommendedName>
        <fullName evidence="3">EamA domain-containing protein</fullName>
    </recommendedName>
</protein>
<feature type="compositionally biased region" description="Acidic residues" evidence="1">
    <location>
        <begin position="574"/>
        <end position="584"/>
    </location>
</feature>
<dbReference type="KEGG" id="pfp:PFL1_05181"/>
<keyword evidence="2" id="KW-1133">Transmembrane helix</keyword>
<feature type="transmembrane region" description="Helical" evidence="2">
    <location>
        <begin position="677"/>
        <end position="697"/>
    </location>
</feature>
<accession>A0A061H3V0</accession>
<evidence type="ECO:0000256" key="1">
    <source>
        <dbReference type="SAM" id="MobiDB-lite"/>
    </source>
</evidence>
<feature type="region of interest" description="Disordered" evidence="1">
    <location>
        <begin position="1"/>
        <end position="36"/>
    </location>
</feature>
<dbReference type="OrthoDB" id="10062838at2759"/>
<feature type="compositionally biased region" description="Polar residues" evidence="1">
    <location>
        <begin position="1"/>
        <end position="12"/>
    </location>
</feature>
<name>A0A061H3V0_9BASI</name>
<reference evidence="4 5" key="1">
    <citation type="journal article" date="2013" name="Plant Cell">
        <title>The transition from a phytopathogenic smut ancestor to an anamorphic biocontrol agent deciphered by comparative whole-genome analysis.</title>
        <authorList>
            <person name="Lefebvre F."/>
            <person name="Joly D.L."/>
            <person name="Labbe C."/>
            <person name="Teichmann B."/>
            <person name="Linning R."/>
            <person name="Belzile F."/>
            <person name="Bakkeren G."/>
            <person name="Belanger R.R."/>
        </authorList>
    </citation>
    <scope>NUCLEOTIDE SEQUENCE [LARGE SCALE GENOMIC DNA]</scope>
    <source>
        <strain evidence="4 5">PF-1</strain>
    </source>
</reference>
<dbReference type="AlphaFoldDB" id="A0A061H3V0"/>
<evidence type="ECO:0000313" key="5">
    <source>
        <dbReference type="Proteomes" id="UP000053664"/>
    </source>
</evidence>
<dbReference type="Pfam" id="PF00892">
    <property type="entry name" value="EamA"/>
    <property type="match status" value="1"/>
</dbReference>